<dbReference type="RefSeq" id="WP_341427420.1">
    <property type="nucleotide sequence ID" value="NZ_JBBUTG010000013.1"/>
</dbReference>
<dbReference type="InterPro" id="IPR014917">
    <property type="entry name" value="DUF1800"/>
</dbReference>
<proteinExistence type="predicted"/>
<dbReference type="PANTHER" id="PTHR43737">
    <property type="entry name" value="BLL7424 PROTEIN"/>
    <property type="match status" value="1"/>
</dbReference>
<comment type="caution">
    <text evidence="3">The sequence shown here is derived from an EMBL/GenBank/DDBJ whole genome shotgun (WGS) entry which is preliminary data.</text>
</comment>
<feature type="chain" id="PRO_5047378048" evidence="2">
    <location>
        <begin position="26"/>
        <end position="609"/>
    </location>
</feature>
<dbReference type="EMBL" id="JBBUTG010000013">
    <property type="protein sequence ID" value="MEK8032999.1"/>
    <property type="molecule type" value="Genomic_DNA"/>
</dbReference>
<evidence type="ECO:0000313" key="4">
    <source>
        <dbReference type="Proteomes" id="UP001371218"/>
    </source>
</evidence>
<dbReference type="Proteomes" id="UP001371218">
    <property type="component" value="Unassembled WGS sequence"/>
</dbReference>
<name>A0ABU9BV24_9BURK</name>
<feature type="signal peptide" evidence="2">
    <location>
        <begin position="1"/>
        <end position="25"/>
    </location>
</feature>
<dbReference type="PANTHER" id="PTHR43737:SF1">
    <property type="entry name" value="DUF1501 DOMAIN-CONTAINING PROTEIN"/>
    <property type="match status" value="1"/>
</dbReference>
<evidence type="ECO:0000256" key="1">
    <source>
        <dbReference type="SAM" id="MobiDB-lite"/>
    </source>
</evidence>
<dbReference type="Pfam" id="PF08811">
    <property type="entry name" value="DUF1800"/>
    <property type="match status" value="1"/>
</dbReference>
<sequence>MSARSGRLRSRLCNGMAGATVALLAACGGSDTADESANSPPSAAATSDSASNRASVQSASGRRETADPFAGLSLVPTAEQSDAVRLAQQATFGPTSALITEIESMGAAGWISKQMTTTGSVYTHGADDAIHKNTRPEFFCSRPDQINNVYCWRDYYSAEPVSWDFYRNAIEQPDQLRQRVAHALQQIFVISSNTVYGTYGWRNYENMLLENAFGNYRELLRRVTLSPLMGEFLDMVNNDKSLPNENYARELLQLFSIGTCKLNADGTLATGKCKPTYNNETVREYAYALTGWTYPAGGQTAWGCWPSGANCAYFGGDMVPATAFRDAGKRRLLSDVFVPANSNSTQALSKVLDSLMQHPNTPPFVAKKLIQHLVKSNPSDKYVGRVASAFKTGTYQAAGRTFGQGKIGDMAATVAAVLLDSEARGDRWDQEKAGHLREPILHVTGAIRALNGHTDGAALYYWWSELLRQQVFRPPSVFSFYPSDYPVAGTSLVGPEFGIHNSNTALERLNFLTYLLDWNGSAPDPNVPDAVGTRVDLTAFLPDAKNAEKLVDGLSMMTLGRLLPEAPRAKVLKAVKWWSPTTDPNNWQAQRVKAAAYLVLGSPDYQVQR</sequence>
<keyword evidence="2" id="KW-0732">Signal</keyword>
<protein>
    <submittedName>
        <fullName evidence="3">DUF1800 domain-containing protein</fullName>
    </submittedName>
</protein>
<gene>
    <name evidence="3" type="ORF">AACH06_19425</name>
</gene>
<evidence type="ECO:0000313" key="3">
    <source>
        <dbReference type="EMBL" id="MEK8032999.1"/>
    </source>
</evidence>
<feature type="region of interest" description="Disordered" evidence="1">
    <location>
        <begin position="30"/>
        <end position="68"/>
    </location>
</feature>
<keyword evidence="4" id="KW-1185">Reference proteome</keyword>
<organism evidence="3 4">
    <name type="scientific">Ideonella lacteola</name>
    <dbReference type="NCBI Taxonomy" id="2984193"/>
    <lineage>
        <taxon>Bacteria</taxon>
        <taxon>Pseudomonadati</taxon>
        <taxon>Pseudomonadota</taxon>
        <taxon>Betaproteobacteria</taxon>
        <taxon>Burkholderiales</taxon>
        <taxon>Sphaerotilaceae</taxon>
        <taxon>Ideonella</taxon>
    </lineage>
</organism>
<feature type="compositionally biased region" description="Low complexity" evidence="1">
    <location>
        <begin position="35"/>
        <end position="55"/>
    </location>
</feature>
<accession>A0ABU9BV24</accession>
<evidence type="ECO:0000256" key="2">
    <source>
        <dbReference type="SAM" id="SignalP"/>
    </source>
</evidence>
<reference evidence="3 4" key="1">
    <citation type="submission" date="2024-04" db="EMBL/GenBank/DDBJ databases">
        <title>Novel species of the genus Ideonella isolated from streams.</title>
        <authorList>
            <person name="Lu H."/>
        </authorList>
    </citation>
    <scope>NUCLEOTIDE SEQUENCE [LARGE SCALE GENOMIC DNA]</scope>
    <source>
        <strain evidence="3 4">DXS29W</strain>
    </source>
</reference>
<dbReference type="PROSITE" id="PS51257">
    <property type="entry name" value="PROKAR_LIPOPROTEIN"/>
    <property type="match status" value="1"/>
</dbReference>